<evidence type="ECO:0000313" key="7">
    <source>
        <dbReference type="Proteomes" id="UP000243217"/>
    </source>
</evidence>
<evidence type="ECO:0000313" key="6">
    <source>
        <dbReference type="EMBL" id="OQS04048.1"/>
    </source>
</evidence>
<dbReference type="InterPro" id="IPR005633">
    <property type="entry name" value="Ribosomal_uL23_N"/>
</dbReference>
<dbReference type="GO" id="GO:0003735">
    <property type="term" value="F:structural constituent of ribosome"/>
    <property type="evidence" value="ECO:0007669"/>
    <property type="project" value="InterPro"/>
</dbReference>
<feature type="transmembrane region" description="Helical" evidence="4">
    <location>
        <begin position="242"/>
        <end position="263"/>
    </location>
</feature>
<evidence type="ECO:0000256" key="2">
    <source>
        <dbReference type="ARBA" id="ARBA00022980"/>
    </source>
</evidence>
<dbReference type="EMBL" id="JNBS01000689">
    <property type="protein sequence ID" value="OQS04048.1"/>
    <property type="molecule type" value="Genomic_DNA"/>
</dbReference>
<feature type="transmembrane region" description="Helical" evidence="4">
    <location>
        <begin position="157"/>
        <end position="177"/>
    </location>
</feature>
<keyword evidence="4" id="KW-1133">Transmembrane helix</keyword>
<dbReference type="InterPro" id="IPR012677">
    <property type="entry name" value="Nucleotide-bd_a/b_plait_sf"/>
</dbReference>
<dbReference type="GO" id="GO:0006412">
    <property type="term" value="P:translation"/>
    <property type="evidence" value="ECO:0007669"/>
    <property type="project" value="InterPro"/>
</dbReference>
<feature type="transmembrane region" description="Helical" evidence="4">
    <location>
        <begin position="269"/>
        <end position="293"/>
    </location>
</feature>
<reference evidence="6 7" key="1">
    <citation type="journal article" date="2014" name="Genome Biol. Evol.">
        <title>The secreted proteins of Achlya hypogyna and Thraustotheca clavata identify the ancestral oomycete secretome and reveal gene acquisitions by horizontal gene transfer.</title>
        <authorList>
            <person name="Misner I."/>
            <person name="Blouin N."/>
            <person name="Leonard G."/>
            <person name="Richards T.A."/>
            <person name="Lane C.E."/>
        </authorList>
    </citation>
    <scope>NUCLEOTIDE SEQUENCE [LARGE SCALE GENOMIC DNA]</scope>
    <source>
        <strain evidence="6 7">ATCC 34112</strain>
    </source>
</reference>
<protein>
    <submittedName>
        <fullName evidence="6">60S ribosomal protein L23a</fullName>
    </submittedName>
</protein>
<feature type="transmembrane region" description="Helical" evidence="4">
    <location>
        <begin position="189"/>
        <end position="206"/>
    </location>
</feature>
<keyword evidence="3" id="KW-0687">Ribonucleoprotein</keyword>
<keyword evidence="7" id="KW-1185">Reference proteome</keyword>
<evidence type="ECO:0000256" key="4">
    <source>
        <dbReference type="SAM" id="Phobius"/>
    </source>
</evidence>
<evidence type="ECO:0000256" key="3">
    <source>
        <dbReference type="ARBA" id="ARBA00023274"/>
    </source>
</evidence>
<keyword evidence="4" id="KW-0812">Transmembrane</keyword>
<dbReference type="GO" id="GO:1990904">
    <property type="term" value="C:ribonucleoprotein complex"/>
    <property type="evidence" value="ECO:0007669"/>
    <property type="project" value="UniProtKB-KW"/>
</dbReference>
<dbReference type="Gene3D" id="3.30.70.330">
    <property type="match status" value="1"/>
</dbReference>
<dbReference type="SUPFAM" id="SSF54189">
    <property type="entry name" value="Ribosomal proteins S24e, L23 and L15e"/>
    <property type="match status" value="1"/>
</dbReference>
<dbReference type="Pfam" id="PF03939">
    <property type="entry name" value="Ribosomal_L23eN"/>
    <property type="match status" value="1"/>
</dbReference>
<dbReference type="GO" id="GO:0005840">
    <property type="term" value="C:ribosome"/>
    <property type="evidence" value="ECO:0007669"/>
    <property type="project" value="UniProtKB-KW"/>
</dbReference>
<dbReference type="InterPro" id="IPR012678">
    <property type="entry name" value="Ribosomal_uL23/eL15/eS24_sf"/>
</dbReference>
<proteinExistence type="inferred from homology"/>
<feature type="domain" description="Large ribosomal subunit protein uL23 N-terminal" evidence="5">
    <location>
        <begin position="13"/>
        <end position="62"/>
    </location>
</feature>
<gene>
    <name evidence="6" type="ORF">THRCLA_03674</name>
</gene>
<dbReference type="STRING" id="74557.A0A1W0A1B2"/>
<dbReference type="InterPro" id="IPR013025">
    <property type="entry name" value="Ribosomal_uL23-like"/>
</dbReference>
<comment type="caution">
    <text evidence="6">The sequence shown here is derived from an EMBL/GenBank/DDBJ whole genome shotgun (WGS) entry which is preliminary data.</text>
</comment>
<keyword evidence="2 6" id="KW-0689">Ribosomal protein</keyword>
<dbReference type="OrthoDB" id="1267328at2759"/>
<keyword evidence="4" id="KW-0472">Membrane</keyword>
<name>A0A1W0A1B2_9STRA</name>
<accession>A0A1W0A1B2</accession>
<dbReference type="NCBIfam" id="NF041646">
    <property type="entry name" value="VC0807_fam"/>
    <property type="match status" value="1"/>
</dbReference>
<dbReference type="AlphaFoldDB" id="A0A1W0A1B2"/>
<comment type="similarity">
    <text evidence="1">Belongs to the universal ribosomal protein uL23 family.</text>
</comment>
<sequence length="318" mass="35673">MAPAKKITAKSAAAKKAVSTARRVLKGKHGKVVEIRNKTHFYQPKTLALARAPKVVRHAVPRRNKLDKYRIIKSPLTTESAMKKIEDNNTLVFLVDKLANKRQIKDAVKQMYDIKALKINTLIRIASSYCSEVTALLLSAIPPTLQSIVEIIQSRTFDLIAVTVVLSIALSATVAALTSDAKLLLVKDSFLTFLFGMTYLLSIFCGKENLICTYNRQFSGPEAKARLDEMYKNPRVIKATELMCYVWAAGLIGESLIRLVLIYTIPLRIMPYISTSLMFVTLTSLACWNIWYAKRLKKRKAQKEEESQEASKTSVEAV</sequence>
<dbReference type="Pfam" id="PF00276">
    <property type="entry name" value="Ribosomal_L23"/>
    <property type="match status" value="1"/>
</dbReference>
<evidence type="ECO:0000259" key="5">
    <source>
        <dbReference type="Pfam" id="PF03939"/>
    </source>
</evidence>
<evidence type="ECO:0000256" key="1">
    <source>
        <dbReference type="ARBA" id="ARBA00006700"/>
    </source>
</evidence>
<dbReference type="PANTHER" id="PTHR11620">
    <property type="entry name" value="60S RIBOSOMAL PROTEIN L23A"/>
    <property type="match status" value="1"/>
</dbReference>
<dbReference type="Proteomes" id="UP000243217">
    <property type="component" value="Unassembled WGS sequence"/>
</dbReference>
<organism evidence="6 7">
    <name type="scientific">Thraustotheca clavata</name>
    <dbReference type="NCBI Taxonomy" id="74557"/>
    <lineage>
        <taxon>Eukaryota</taxon>
        <taxon>Sar</taxon>
        <taxon>Stramenopiles</taxon>
        <taxon>Oomycota</taxon>
        <taxon>Saprolegniomycetes</taxon>
        <taxon>Saprolegniales</taxon>
        <taxon>Achlyaceae</taxon>
        <taxon>Thraustotheca</taxon>
    </lineage>
</organism>